<evidence type="ECO:0000256" key="4">
    <source>
        <dbReference type="ARBA" id="ARBA00022989"/>
    </source>
</evidence>
<comment type="caution">
    <text evidence="8">The sequence shown here is derived from an EMBL/GenBank/DDBJ whole genome shotgun (WGS) entry which is preliminary data.</text>
</comment>
<organism evidence="8 9">
    <name type="scientific">Quillaja saponaria</name>
    <name type="common">Soap bark tree</name>
    <dbReference type="NCBI Taxonomy" id="32244"/>
    <lineage>
        <taxon>Eukaryota</taxon>
        <taxon>Viridiplantae</taxon>
        <taxon>Streptophyta</taxon>
        <taxon>Embryophyta</taxon>
        <taxon>Tracheophyta</taxon>
        <taxon>Spermatophyta</taxon>
        <taxon>Magnoliopsida</taxon>
        <taxon>eudicotyledons</taxon>
        <taxon>Gunneridae</taxon>
        <taxon>Pentapetalae</taxon>
        <taxon>rosids</taxon>
        <taxon>fabids</taxon>
        <taxon>Fabales</taxon>
        <taxon>Quillajaceae</taxon>
        <taxon>Quillaja</taxon>
    </lineage>
</organism>
<dbReference type="FunFam" id="1.20.120.1630:FF:000017">
    <property type="entry name" value="3-oxo-5-alpha-steroid 4-dehydrogenase family protein"/>
    <property type="match status" value="1"/>
</dbReference>
<feature type="transmembrane region" description="Helical" evidence="6">
    <location>
        <begin position="132"/>
        <end position="153"/>
    </location>
</feature>
<keyword evidence="3 6" id="KW-0812">Transmembrane</keyword>
<feature type="transmembrane region" description="Helical" evidence="6">
    <location>
        <begin position="12"/>
        <end position="36"/>
    </location>
</feature>
<dbReference type="GO" id="GO:0016020">
    <property type="term" value="C:membrane"/>
    <property type="evidence" value="ECO:0007669"/>
    <property type="project" value="UniProtKB-SubCell"/>
</dbReference>
<dbReference type="AlphaFoldDB" id="A0AAD7VGN6"/>
<evidence type="ECO:0000256" key="3">
    <source>
        <dbReference type="ARBA" id="ARBA00022692"/>
    </source>
</evidence>
<name>A0AAD7VGN6_QUISA</name>
<dbReference type="EMBL" id="JARAOO010000003">
    <property type="protein sequence ID" value="KAJ7974830.1"/>
    <property type="molecule type" value="Genomic_DNA"/>
</dbReference>
<comment type="similarity">
    <text evidence="2">Belongs to the steroid 5-alpha reductase family.</text>
</comment>
<reference evidence="8" key="1">
    <citation type="journal article" date="2023" name="Science">
        <title>Elucidation of the pathway for biosynthesis of saponin adjuvants from the soapbark tree.</title>
        <authorList>
            <person name="Reed J."/>
            <person name="Orme A."/>
            <person name="El-Demerdash A."/>
            <person name="Owen C."/>
            <person name="Martin L.B.B."/>
            <person name="Misra R.C."/>
            <person name="Kikuchi S."/>
            <person name="Rejzek M."/>
            <person name="Martin A.C."/>
            <person name="Harkess A."/>
            <person name="Leebens-Mack J."/>
            <person name="Louveau T."/>
            <person name="Stephenson M.J."/>
            <person name="Osbourn A."/>
        </authorList>
    </citation>
    <scope>NUCLEOTIDE SEQUENCE</scope>
    <source>
        <strain evidence="8">S10</strain>
    </source>
</reference>
<dbReference type="PANTHER" id="PTHR10556:SF35">
    <property type="entry name" value="3-OXO-5-ALPHA-STEROID 4-DEHYDROGENASE FAMILY PROTEIN"/>
    <property type="match status" value="1"/>
</dbReference>
<dbReference type="PROSITE" id="PS50244">
    <property type="entry name" value="S5A_REDUCTASE"/>
    <property type="match status" value="1"/>
</dbReference>
<evidence type="ECO:0000313" key="9">
    <source>
        <dbReference type="Proteomes" id="UP001163823"/>
    </source>
</evidence>
<accession>A0AAD7VGN6</accession>
<dbReference type="InterPro" id="IPR001104">
    <property type="entry name" value="3-oxo-5_a-steroid_4-DH_C"/>
</dbReference>
<dbReference type="KEGG" id="qsa:O6P43_004843"/>
<comment type="subcellular location">
    <subcellularLocation>
        <location evidence="1">Membrane</location>
        <topology evidence="1">Multi-pass membrane protein</topology>
    </subcellularLocation>
</comment>
<dbReference type="InterPro" id="IPR039357">
    <property type="entry name" value="SRD5A/TECR"/>
</dbReference>
<dbReference type="Pfam" id="PF02544">
    <property type="entry name" value="Steroid_dh"/>
    <property type="match status" value="1"/>
</dbReference>
<evidence type="ECO:0000256" key="6">
    <source>
        <dbReference type="SAM" id="Phobius"/>
    </source>
</evidence>
<feature type="transmembrane region" description="Helical" evidence="6">
    <location>
        <begin position="173"/>
        <end position="191"/>
    </location>
</feature>
<sequence length="280" mass="32328">MMLSSISILKKFLFPASLFIWVFSIITLISLANLGFSEIKGNHMLYSKFWNVNSYHQVSDSKHNEQKKRRRRLSSKTGMLFGYTPAFLACVASFWIFPHQGSRFLLLKSALTLHFFKRIFEVLFIHKYSGSLSLGTGISISLSYFIVTVTMIYSQHLTKGIPEPPIDLKCPAGIILFLTGIIGNFYHHYLLSKLRRGMGDQKEYKIPKGGFFNLVVCPHYFFEIIDFFGVSFISQTLFSLCFTIGSAFFLMGRSYATRRWYLSRFEDFPKHVKALIPFVF</sequence>
<evidence type="ECO:0000256" key="5">
    <source>
        <dbReference type="ARBA" id="ARBA00023136"/>
    </source>
</evidence>
<protein>
    <submittedName>
        <fullName evidence="8">3-oxo-5-alpha-steroid 4-dehydrogenase family protein</fullName>
    </submittedName>
</protein>
<evidence type="ECO:0000256" key="2">
    <source>
        <dbReference type="ARBA" id="ARBA00007742"/>
    </source>
</evidence>
<evidence type="ECO:0000313" key="8">
    <source>
        <dbReference type="EMBL" id="KAJ7974830.1"/>
    </source>
</evidence>
<feature type="transmembrane region" description="Helical" evidence="6">
    <location>
        <begin position="236"/>
        <end position="256"/>
    </location>
</feature>
<dbReference type="PANTHER" id="PTHR10556">
    <property type="entry name" value="3-OXO-5-ALPHA-STEROID 4-DEHYDROGENASE"/>
    <property type="match status" value="1"/>
</dbReference>
<dbReference type="Gene3D" id="1.20.120.1630">
    <property type="match status" value="1"/>
</dbReference>
<feature type="transmembrane region" description="Helical" evidence="6">
    <location>
        <begin position="77"/>
        <end position="97"/>
    </location>
</feature>
<keyword evidence="4 6" id="KW-1133">Transmembrane helix</keyword>
<keyword evidence="5 6" id="KW-0472">Membrane</keyword>
<keyword evidence="9" id="KW-1185">Reference proteome</keyword>
<evidence type="ECO:0000259" key="7">
    <source>
        <dbReference type="Pfam" id="PF02544"/>
    </source>
</evidence>
<proteinExistence type="inferred from homology"/>
<feature type="domain" description="3-oxo-5-alpha-steroid 4-dehydrogenase C-terminal" evidence="7">
    <location>
        <begin position="170"/>
        <end position="280"/>
    </location>
</feature>
<gene>
    <name evidence="8" type="ORF">O6P43_004843</name>
</gene>
<evidence type="ECO:0000256" key="1">
    <source>
        <dbReference type="ARBA" id="ARBA00004141"/>
    </source>
</evidence>
<dbReference type="GO" id="GO:0016627">
    <property type="term" value="F:oxidoreductase activity, acting on the CH-CH group of donors"/>
    <property type="evidence" value="ECO:0007669"/>
    <property type="project" value="InterPro"/>
</dbReference>
<dbReference type="Proteomes" id="UP001163823">
    <property type="component" value="Chromosome 3"/>
</dbReference>
<dbReference type="GO" id="GO:0006629">
    <property type="term" value="P:lipid metabolic process"/>
    <property type="evidence" value="ECO:0007669"/>
    <property type="project" value="InterPro"/>
</dbReference>